<comment type="caution">
    <text evidence="2">The sequence shown here is derived from an EMBL/GenBank/DDBJ whole genome shotgun (WGS) entry which is preliminary data.</text>
</comment>
<evidence type="ECO:0000313" key="3">
    <source>
        <dbReference type="Proteomes" id="UP000789375"/>
    </source>
</evidence>
<protein>
    <submittedName>
        <fullName evidence="2">7223_t:CDS:1</fullName>
    </submittedName>
</protein>
<dbReference type="GO" id="GO:0005737">
    <property type="term" value="C:cytoplasm"/>
    <property type="evidence" value="ECO:0007669"/>
    <property type="project" value="TreeGrafter"/>
</dbReference>
<dbReference type="InterPro" id="IPR045886">
    <property type="entry name" value="ThiF/MoeB/HesA"/>
</dbReference>
<dbReference type="InterPro" id="IPR035985">
    <property type="entry name" value="Ubiquitin-activating_enz"/>
</dbReference>
<dbReference type="SUPFAM" id="SSF69572">
    <property type="entry name" value="Activating enzymes of the ubiquitin-like proteins"/>
    <property type="match status" value="1"/>
</dbReference>
<evidence type="ECO:0000259" key="1">
    <source>
        <dbReference type="Pfam" id="PF00899"/>
    </source>
</evidence>
<dbReference type="InterPro" id="IPR000594">
    <property type="entry name" value="ThiF_NAD_FAD-bd"/>
</dbReference>
<dbReference type="GO" id="GO:0019948">
    <property type="term" value="F:SUMO activating enzyme activity"/>
    <property type="evidence" value="ECO:0007669"/>
    <property type="project" value="TreeGrafter"/>
</dbReference>
<dbReference type="GO" id="GO:0016925">
    <property type="term" value="P:protein sumoylation"/>
    <property type="evidence" value="ECO:0007669"/>
    <property type="project" value="TreeGrafter"/>
</dbReference>
<dbReference type="EMBL" id="CAJVPP010001167">
    <property type="protein sequence ID" value="CAG8538483.1"/>
    <property type="molecule type" value="Genomic_DNA"/>
</dbReference>
<sequence length="298" mass="33843">MDSQPSHITEDEAALYDRQIRLWGLEAQQQMRNSSILISGIRGLSNEICKNLVLAGVGSITIIDHNVVAIEDLGAQFLITEQDVGKNRALASADRVRHLNPRVVVKTDTNDIREKPEEFFMNYDLICLTDSDLDTMVGLDPWAFFIIIRVRKTPKPNKDEPEIERIMKCEEYVSLEAALSKNDWNQIPEKKLKKVSYVLWGVLILWKFQQEENRLPINNEDDIRKLKSLRDSLITSNGIKVSTISDEFLVMLSLNARAELSPVCAIMGGLLAQDILNALSRRELPINNLFIYNGHVGK</sequence>
<dbReference type="GO" id="GO:0031510">
    <property type="term" value="C:SUMO activating enzyme complex"/>
    <property type="evidence" value="ECO:0007669"/>
    <property type="project" value="TreeGrafter"/>
</dbReference>
<dbReference type="AlphaFoldDB" id="A0A9N9ASJ1"/>
<dbReference type="Pfam" id="PF00899">
    <property type="entry name" value="ThiF"/>
    <property type="match status" value="1"/>
</dbReference>
<proteinExistence type="predicted"/>
<name>A0A9N9ASJ1_FUNMO</name>
<dbReference type="Proteomes" id="UP000789375">
    <property type="component" value="Unassembled WGS sequence"/>
</dbReference>
<dbReference type="Gene3D" id="3.40.50.720">
    <property type="entry name" value="NAD(P)-binding Rossmann-like Domain"/>
    <property type="match status" value="1"/>
</dbReference>
<keyword evidence="3" id="KW-1185">Reference proteome</keyword>
<accession>A0A9N9ASJ1</accession>
<evidence type="ECO:0000313" key="2">
    <source>
        <dbReference type="EMBL" id="CAG8538483.1"/>
    </source>
</evidence>
<reference evidence="2" key="1">
    <citation type="submission" date="2021-06" db="EMBL/GenBank/DDBJ databases">
        <authorList>
            <person name="Kallberg Y."/>
            <person name="Tangrot J."/>
            <person name="Rosling A."/>
        </authorList>
    </citation>
    <scope>NUCLEOTIDE SEQUENCE</scope>
    <source>
        <strain evidence="2">87-6 pot B 2015</strain>
    </source>
</reference>
<gene>
    <name evidence="2" type="ORF">FMOSSE_LOCUS5861</name>
</gene>
<feature type="domain" description="THIF-type NAD/FAD binding fold" evidence="1">
    <location>
        <begin position="16"/>
        <end position="128"/>
    </location>
</feature>
<organism evidence="2 3">
    <name type="scientific">Funneliformis mosseae</name>
    <name type="common">Endomycorrhizal fungus</name>
    <name type="synonym">Glomus mosseae</name>
    <dbReference type="NCBI Taxonomy" id="27381"/>
    <lineage>
        <taxon>Eukaryota</taxon>
        <taxon>Fungi</taxon>
        <taxon>Fungi incertae sedis</taxon>
        <taxon>Mucoromycota</taxon>
        <taxon>Glomeromycotina</taxon>
        <taxon>Glomeromycetes</taxon>
        <taxon>Glomerales</taxon>
        <taxon>Glomeraceae</taxon>
        <taxon>Funneliformis</taxon>
    </lineage>
</organism>
<dbReference type="PANTHER" id="PTHR10953:SF162">
    <property type="entry name" value="SUMO-ACTIVATING ENZYME SUBUNIT 1"/>
    <property type="match status" value="1"/>
</dbReference>
<dbReference type="PANTHER" id="PTHR10953">
    <property type="entry name" value="UBIQUITIN-ACTIVATING ENZYME E1"/>
    <property type="match status" value="1"/>
</dbReference>